<dbReference type="Proteomes" id="UP000287651">
    <property type="component" value="Unassembled WGS sequence"/>
</dbReference>
<feature type="region of interest" description="Disordered" evidence="1">
    <location>
        <begin position="144"/>
        <end position="198"/>
    </location>
</feature>
<gene>
    <name evidence="2" type="ORF">B296_00030681</name>
</gene>
<reference evidence="2 3" key="1">
    <citation type="journal article" date="2014" name="Agronomy (Basel)">
        <title>A Draft Genome Sequence for Ensete ventricosum, the Drought-Tolerant Tree Against Hunger.</title>
        <authorList>
            <person name="Harrison J."/>
            <person name="Moore K.A."/>
            <person name="Paszkiewicz K."/>
            <person name="Jones T."/>
            <person name="Grant M."/>
            <person name="Ambacheew D."/>
            <person name="Muzemil S."/>
            <person name="Studholme D.J."/>
        </authorList>
    </citation>
    <scope>NUCLEOTIDE SEQUENCE [LARGE SCALE GENOMIC DNA]</scope>
</reference>
<comment type="caution">
    <text evidence="2">The sequence shown here is derived from an EMBL/GenBank/DDBJ whole genome shotgun (WGS) entry which is preliminary data.</text>
</comment>
<evidence type="ECO:0000313" key="2">
    <source>
        <dbReference type="EMBL" id="RRT50275.1"/>
    </source>
</evidence>
<name>A0A426YEW0_ENSVE</name>
<protein>
    <submittedName>
        <fullName evidence="2">Uncharacterized protein</fullName>
    </submittedName>
</protein>
<feature type="compositionally biased region" description="Low complexity" evidence="1">
    <location>
        <begin position="163"/>
        <end position="183"/>
    </location>
</feature>
<organism evidence="2 3">
    <name type="scientific">Ensete ventricosum</name>
    <name type="common">Abyssinian banana</name>
    <name type="synonym">Musa ensete</name>
    <dbReference type="NCBI Taxonomy" id="4639"/>
    <lineage>
        <taxon>Eukaryota</taxon>
        <taxon>Viridiplantae</taxon>
        <taxon>Streptophyta</taxon>
        <taxon>Embryophyta</taxon>
        <taxon>Tracheophyta</taxon>
        <taxon>Spermatophyta</taxon>
        <taxon>Magnoliopsida</taxon>
        <taxon>Liliopsida</taxon>
        <taxon>Zingiberales</taxon>
        <taxon>Musaceae</taxon>
        <taxon>Ensete</taxon>
    </lineage>
</organism>
<sequence>MATFSAAMAWRLLTKEFYVHEEHLLHVVVFVTYSSLPPSSYLVSCRTQSPTASSLSLSRSLVHQASSKLALPVLEEEEEGKEMMDISCDLDLRLRLSSRGSDVSPTDSGPVGSNGYSSLVVVEETSRIAYLCCGMLYPGRWSSRASRRRTSSNRSPYSTMVGSVSAMSRTSRSVMTSSSFSSMDPPPSPHPHPPEQLLINPGLAMKRSLRLFLQKRKSRSHSLSPYAPCPL</sequence>
<dbReference type="EMBL" id="AMZH03012856">
    <property type="protein sequence ID" value="RRT50275.1"/>
    <property type="molecule type" value="Genomic_DNA"/>
</dbReference>
<dbReference type="AlphaFoldDB" id="A0A426YEW0"/>
<accession>A0A426YEW0</accession>
<evidence type="ECO:0000313" key="3">
    <source>
        <dbReference type="Proteomes" id="UP000287651"/>
    </source>
</evidence>
<evidence type="ECO:0000256" key="1">
    <source>
        <dbReference type="SAM" id="MobiDB-lite"/>
    </source>
</evidence>
<proteinExistence type="predicted"/>